<feature type="non-terminal residue" evidence="1">
    <location>
        <position position="109"/>
    </location>
</feature>
<accession>A0A9N9IAN3</accession>
<dbReference type="AlphaFoldDB" id="A0A9N9IAN3"/>
<proteinExistence type="predicted"/>
<sequence length="109" mass="12629">ISIQENTKNLFDELSDKYVVSFLFRNLAADESLEDFNEVEDSVNIDDIYIELEQTEKAAIYMQLPKPPSFDALVYNMPYHKDYIIILTIIILNTNEYAQIKNTNAMGQV</sequence>
<protein>
    <submittedName>
        <fullName evidence="1">7793_t:CDS:1</fullName>
    </submittedName>
</protein>
<gene>
    <name evidence="1" type="ORF">CPELLU_LOCUS13308</name>
</gene>
<evidence type="ECO:0000313" key="1">
    <source>
        <dbReference type="EMBL" id="CAG8728041.1"/>
    </source>
</evidence>
<organism evidence="1 2">
    <name type="scientific">Cetraspora pellucida</name>
    <dbReference type="NCBI Taxonomy" id="1433469"/>
    <lineage>
        <taxon>Eukaryota</taxon>
        <taxon>Fungi</taxon>
        <taxon>Fungi incertae sedis</taxon>
        <taxon>Mucoromycota</taxon>
        <taxon>Glomeromycotina</taxon>
        <taxon>Glomeromycetes</taxon>
        <taxon>Diversisporales</taxon>
        <taxon>Gigasporaceae</taxon>
        <taxon>Cetraspora</taxon>
    </lineage>
</organism>
<name>A0A9N9IAN3_9GLOM</name>
<dbReference type="OrthoDB" id="2433259at2759"/>
<reference evidence="1" key="1">
    <citation type="submission" date="2021-06" db="EMBL/GenBank/DDBJ databases">
        <authorList>
            <person name="Kallberg Y."/>
            <person name="Tangrot J."/>
            <person name="Rosling A."/>
        </authorList>
    </citation>
    <scope>NUCLEOTIDE SEQUENCE</scope>
    <source>
        <strain evidence="1">FL966</strain>
    </source>
</reference>
<keyword evidence="2" id="KW-1185">Reference proteome</keyword>
<comment type="caution">
    <text evidence="1">The sequence shown here is derived from an EMBL/GenBank/DDBJ whole genome shotgun (WGS) entry which is preliminary data.</text>
</comment>
<evidence type="ECO:0000313" key="2">
    <source>
        <dbReference type="Proteomes" id="UP000789759"/>
    </source>
</evidence>
<dbReference type="Proteomes" id="UP000789759">
    <property type="component" value="Unassembled WGS sequence"/>
</dbReference>
<dbReference type="EMBL" id="CAJVQA010013966">
    <property type="protein sequence ID" value="CAG8728041.1"/>
    <property type="molecule type" value="Genomic_DNA"/>
</dbReference>